<accession>A0A1V0AM21</accession>
<evidence type="ECO:0000256" key="1">
    <source>
        <dbReference type="ARBA" id="ARBA00023125"/>
    </source>
</evidence>
<dbReference type="Proteomes" id="UP000190797">
    <property type="component" value="Chromosome"/>
</dbReference>
<dbReference type="GO" id="GO:0003700">
    <property type="term" value="F:DNA-binding transcription factor activity"/>
    <property type="evidence" value="ECO:0007669"/>
    <property type="project" value="TreeGrafter"/>
</dbReference>
<dbReference type="Gene3D" id="1.10.357.10">
    <property type="entry name" value="Tetracycline Repressor, domain 2"/>
    <property type="match status" value="1"/>
</dbReference>
<dbReference type="InterPro" id="IPR009057">
    <property type="entry name" value="Homeodomain-like_sf"/>
</dbReference>
<keyword evidence="5" id="KW-1185">Reference proteome</keyword>
<dbReference type="KEGG" id="noa:BKM31_50090"/>
<evidence type="ECO:0000313" key="5">
    <source>
        <dbReference type="Proteomes" id="UP000190797"/>
    </source>
</evidence>
<keyword evidence="1 2" id="KW-0238">DNA-binding</keyword>
<dbReference type="GO" id="GO:0000976">
    <property type="term" value="F:transcription cis-regulatory region binding"/>
    <property type="evidence" value="ECO:0007669"/>
    <property type="project" value="TreeGrafter"/>
</dbReference>
<evidence type="ECO:0000259" key="3">
    <source>
        <dbReference type="PROSITE" id="PS50977"/>
    </source>
</evidence>
<dbReference type="Pfam" id="PF00440">
    <property type="entry name" value="TetR_N"/>
    <property type="match status" value="1"/>
</dbReference>
<dbReference type="SUPFAM" id="SSF46689">
    <property type="entry name" value="Homeodomain-like"/>
    <property type="match status" value="1"/>
</dbReference>
<dbReference type="AlphaFoldDB" id="A0A1V0AM21"/>
<name>A0A1V0AM21_9ACTN</name>
<sequence length="193" mass="21985">MSAEQRLADRRERLLTAAYTLFAKPGFHATTIERLCSEARISSRAFYECFSGRERLLQSLYERVVDDVLTQVTKAMEEATAPEAQFVDGITRYIHFTIADWRRARIMHVEAAQTSSIEEARRQALRRFAEVFHRVVTNLPGGRSRDPYLYALGVHGVLHELICEWLEAEKSPPTEVLVGTVVDIFLGSARTAR</sequence>
<dbReference type="PANTHER" id="PTHR30055:SF226">
    <property type="entry name" value="HTH-TYPE TRANSCRIPTIONAL REGULATOR PKSA"/>
    <property type="match status" value="1"/>
</dbReference>
<feature type="DNA-binding region" description="H-T-H motif" evidence="2">
    <location>
        <begin position="31"/>
        <end position="50"/>
    </location>
</feature>
<dbReference type="EMBL" id="CP017717">
    <property type="protein sequence ID" value="AQZ71243.1"/>
    <property type="molecule type" value="Genomic_DNA"/>
</dbReference>
<evidence type="ECO:0000256" key="2">
    <source>
        <dbReference type="PROSITE-ProRule" id="PRU00335"/>
    </source>
</evidence>
<organism evidence="4 5">
    <name type="scientific">[Actinomadura] parvosata subsp. kistnae</name>
    <dbReference type="NCBI Taxonomy" id="1909395"/>
    <lineage>
        <taxon>Bacteria</taxon>
        <taxon>Bacillati</taxon>
        <taxon>Actinomycetota</taxon>
        <taxon>Actinomycetes</taxon>
        <taxon>Streptosporangiales</taxon>
        <taxon>Streptosporangiaceae</taxon>
        <taxon>Nonomuraea</taxon>
    </lineage>
</organism>
<dbReference type="STRING" id="1909395.BKM31_50090"/>
<feature type="domain" description="HTH tetR-type" evidence="3">
    <location>
        <begin position="8"/>
        <end position="68"/>
    </location>
</feature>
<dbReference type="PANTHER" id="PTHR30055">
    <property type="entry name" value="HTH-TYPE TRANSCRIPTIONAL REGULATOR RUTR"/>
    <property type="match status" value="1"/>
</dbReference>
<gene>
    <name evidence="4" type="ORF">BKM31_50090</name>
</gene>
<proteinExistence type="predicted"/>
<reference evidence="5" key="1">
    <citation type="journal article" date="2017" name="Med. Chem. Commun.">
        <title>Nonomuraea sp. ATCC 55076 harbours the largest actinomycete chromosome to date and the kistamicin biosynthetic gene cluster.</title>
        <authorList>
            <person name="Nazari B."/>
            <person name="Forneris C.C."/>
            <person name="Gibson M.I."/>
            <person name="Moon K."/>
            <person name="Schramma K.R."/>
            <person name="Seyedsayamdost M.R."/>
        </authorList>
    </citation>
    <scope>NUCLEOTIDE SEQUENCE [LARGE SCALE GENOMIC DNA]</scope>
    <source>
        <strain evidence="5">ATCC 55076</strain>
    </source>
</reference>
<dbReference type="InterPro" id="IPR050109">
    <property type="entry name" value="HTH-type_TetR-like_transc_reg"/>
</dbReference>
<protein>
    <recommendedName>
        <fullName evidence="3">HTH tetR-type domain-containing protein</fullName>
    </recommendedName>
</protein>
<dbReference type="PROSITE" id="PS50977">
    <property type="entry name" value="HTH_TETR_2"/>
    <property type="match status" value="1"/>
</dbReference>
<dbReference type="InterPro" id="IPR001647">
    <property type="entry name" value="HTH_TetR"/>
</dbReference>
<dbReference type="Gene3D" id="1.10.10.60">
    <property type="entry name" value="Homeodomain-like"/>
    <property type="match status" value="1"/>
</dbReference>
<evidence type="ECO:0000313" key="4">
    <source>
        <dbReference type="EMBL" id="AQZ71243.1"/>
    </source>
</evidence>